<dbReference type="Proteomes" id="UP000319818">
    <property type="component" value="Unassembled WGS sequence"/>
</dbReference>
<evidence type="ECO:0000313" key="4">
    <source>
        <dbReference type="Proteomes" id="UP000319818"/>
    </source>
</evidence>
<evidence type="ECO:0000256" key="1">
    <source>
        <dbReference type="SAM" id="SignalP"/>
    </source>
</evidence>
<feature type="chain" id="PRO_5021931048" evidence="1">
    <location>
        <begin position="34"/>
        <end position="302"/>
    </location>
</feature>
<keyword evidence="3" id="KW-0378">Hydrolase</keyword>
<keyword evidence="3" id="KW-0540">Nuclease</keyword>
<evidence type="ECO:0000313" key="3">
    <source>
        <dbReference type="EMBL" id="TQM45165.1"/>
    </source>
</evidence>
<dbReference type="GO" id="GO:0004519">
    <property type="term" value="F:endonuclease activity"/>
    <property type="evidence" value="ECO:0007669"/>
    <property type="project" value="UniProtKB-KW"/>
</dbReference>
<evidence type="ECO:0000259" key="2">
    <source>
        <dbReference type="Pfam" id="PF03372"/>
    </source>
</evidence>
<dbReference type="InterPro" id="IPR036691">
    <property type="entry name" value="Endo/exonu/phosph_ase_sf"/>
</dbReference>
<protein>
    <submittedName>
        <fullName evidence="3">Endonuclease/exonuclease/phosphatase family metal-dependent hydrolase</fullName>
    </submittedName>
</protein>
<dbReference type="PROSITE" id="PS51257">
    <property type="entry name" value="PROKAR_LIPOPROTEIN"/>
    <property type="match status" value="1"/>
</dbReference>
<comment type="caution">
    <text evidence="3">The sequence shown here is derived from an EMBL/GenBank/DDBJ whole genome shotgun (WGS) entry which is preliminary data.</text>
</comment>
<dbReference type="Gene3D" id="3.60.10.10">
    <property type="entry name" value="Endonuclease/exonuclease/phosphatase"/>
    <property type="match status" value="1"/>
</dbReference>
<keyword evidence="3" id="KW-0269">Exonuclease</keyword>
<keyword evidence="1" id="KW-0732">Signal</keyword>
<dbReference type="Pfam" id="PF03372">
    <property type="entry name" value="Exo_endo_phos"/>
    <property type="match status" value="1"/>
</dbReference>
<feature type="signal peptide" evidence="1">
    <location>
        <begin position="1"/>
        <end position="33"/>
    </location>
</feature>
<sequence>MAGRSYQGLWVAITSCLIVSLAGCTGMATGVNAAGPQPQPAGVNAVESSPTTPADAGPPAPVRVLQLNLCNSGIAQCFSNGRSIEEGASVISIEKPDLVTLNEVCDGDMPTLERALANAVPGGTVGSAFQAARDRNTGDDYRCANGQRYGIGIVSRWPSVPGSSADSGIYPIQDPEDPEERAWLCLDVAATPTVAVCTTHLAYTDREVTVGQCTYLLDTVIAERRARDGAPPLVLGGDLNISSRDRQALGSCFPADSAAANDGGVMHVVATPEYVVDNSRPIELRIDTEHPGLLVNLTPSTP</sequence>
<feature type="domain" description="Endonuclease/exonuclease/phosphatase" evidence="2">
    <location>
        <begin position="94"/>
        <end position="248"/>
    </location>
</feature>
<accession>A0A543GGJ5</accession>
<organism evidence="3 4">
    <name type="scientific">Pseudonocardia cypriaca</name>
    <dbReference type="NCBI Taxonomy" id="882449"/>
    <lineage>
        <taxon>Bacteria</taxon>
        <taxon>Bacillati</taxon>
        <taxon>Actinomycetota</taxon>
        <taxon>Actinomycetes</taxon>
        <taxon>Pseudonocardiales</taxon>
        <taxon>Pseudonocardiaceae</taxon>
        <taxon>Pseudonocardia</taxon>
    </lineage>
</organism>
<gene>
    <name evidence="3" type="ORF">FB388_2560</name>
</gene>
<dbReference type="GO" id="GO:0004527">
    <property type="term" value="F:exonuclease activity"/>
    <property type="evidence" value="ECO:0007669"/>
    <property type="project" value="UniProtKB-KW"/>
</dbReference>
<dbReference type="InterPro" id="IPR005135">
    <property type="entry name" value="Endo/exonuclease/phosphatase"/>
</dbReference>
<dbReference type="SUPFAM" id="SSF56219">
    <property type="entry name" value="DNase I-like"/>
    <property type="match status" value="1"/>
</dbReference>
<dbReference type="RefSeq" id="WP_170225589.1">
    <property type="nucleotide sequence ID" value="NZ_VFPH01000001.1"/>
</dbReference>
<name>A0A543GGJ5_9PSEU</name>
<dbReference type="AlphaFoldDB" id="A0A543GGJ5"/>
<keyword evidence="3" id="KW-0255">Endonuclease</keyword>
<dbReference type="EMBL" id="VFPH01000001">
    <property type="protein sequence ID" value="TQM45165.1"/>
    <property type="molecule type" value="Genomic_DNA"/>
</dbReference>
<reference evidence="3 4" key="1">
    <citation type="submission" date="2019-06" db="EMBL/GenBank/DDBJ databases">
        <title>Sequencing the genomes of 1000 actinobacteria strains.</title>
        <authorList>
            <person name="Klenk H.-P."/>
        </authorList>
    </citation>
    <scope>NUCLEOTIDE SEQUENCE [LARGE SCALE GENOMIC DNA]</scope>
    <source>
        <strain evidence="3 4">DSM 45511</strain>
    </source>
</reference>
<keyword evidence="4" id="KW-1185">Reference proteome</keyword>
<proteinExistence type="predicted"/>